<dbReference type="GO" id="GO:0046872">
    <property type="term" value="F:metal ion binding"/>
    <property type="evidence" value="ECO:0007669"/>
    <property type="project" value="UniProtKB-KW"/>
</dbReference>
<comment type="activity regulation">
    <text evidence="11">Na(+) is not transported, but it plays an essential structural role and its presence is essential for fluoride channel function.</text>
</comment>
<evidence type="ECO:0000256" key="1">
    <source>
        <dbReference type="ARBA" id="ARBA00004651"/>
    </source>
</evidence>
<feature type="binding site" evidence="11">
    <location>
        <position position="77"/>
    </location>
    <ligand>
        <name>Na(+)</name>
        <dbReference type="ChEBI" id="CHEBI:29101"/>
        <note>structural</note>
    </ligand>
</feature>
<dbReference type="Pfam" id="PF02537">
    <property type="entry name" value="CRCB"/>
    <property type="match status" value="1"/>
</dbReference>
<keyword evidence="3" id="KW-0997">Cell inner membrane</keyword>
<dbReference type="NCBIfam" id="TIGR00494">
    <property type="entry name" value="crcB"/>
    <property type="match status" value="1"/>
</dbReference>
<dbReference type="EMBL" id="JACNLK010000047">
    <property type="protein sequence ID" value="MBC8208664.1"/>
    <property type="molecule type" value="Genomic_DNA"/>
</dbReference>
<evidence type="ECO:0000313" key="13">
    <source>
        <dbReference type="Proteomes" id="UP000599024"/>
    </source>
</evidence>
<evidence type="ECO:0000313" key="12">
    <source>
        <dbReference type="EMBL" id="MBC8208664.1"/>
    </source>
</evidence>
<comment type="subcellular location">
    <subcellularLocation>
        <location evidence="1 11">Cell membrane</location>
        <topology evidence="1 11">Multi-pass membrane protein</topology>
    </subcellularLocation>
</comment>
<dbReference type="AlphaFoldDB" id="A0A8J6N8B9"/>
<gene>
    <name evidence="11 12" type="primary">crcB</name>
    <name evidence="11" type="synonym">fluC</name>
    <name evidence="12" type="ORF">H8E79_05805</name>
</gene>
<protein>
    <recommendedName>
        <fullName evidence="11">Fluoride-specific ion channel FluC</fullName>
    </recommendedName>
</protein>
<comment type="caution">
    <text evidence="12">The sequence shown here is derived from an EMBL/GenBank/DDBJ whole genome shotgun (WGS) entry which is preliminary data.</text>
</comment>
<keyword evidence="7 11" id="KW-0472">Membrane</keyword>
<keyword evidence="11" id="KW-0479">Metal-binding</keyword>
<accession>A0A8J6N8B9</accession>
<dbReference type="InterPro" id="IPR003691">
    <property type="entry name" value="FluC"/>
</dbReference>
<name>A0A8J6N8B9_9BACT</name>
<dbReference type="PANTHER" id="PTHR28259">
    <property type="entry name" value="FLUORIDE EXPORT PROTEIN 1-RELATED"/>
    <property type="match status" value="1"/>
</dbReference>
<evidence type="ECO:0000256" key="4">
    <source>
        <dbReference type="ARBA" id="ARBA00022692"/>
    </source>
</evidence>
<organism evidence="12 13">
    <name type="scientific">Candidatus Desulfatifera sulfidica</name>
    <dbReference type="NCBI Taxonomy" id="2841691"/>
    <lineage>
        <taxon>Bacteria</taxon>
        <taxon>Pseudomonadati</taxon>
        <taxon>Thermodesulfobacteriota</taxon>
        <taxon>Desulfobulbia</taxon>
        <taxon>Desulfobulbales</taxon>
        <taxon>Desulfobulbaceae</taxon>
        <taxon>Candidatus Desulfatifera</taxon>
    </lineage>
</organism>
<reference evidence="12 13" key="1">
    <citation type="submission" date="2020-08" db="EMBL/GenBank/DDBJ databases">
        <title>Bridging the membrane lipid divide: bacteria of the FCB group superphylum have the potential to synthesize archaeal ether lipids.</title>
        <authorList>
            <person name="Villanueva L."/>
            <person name="Von Meijenfeldt F.A.B."/>
            <person name="Westbye A.B."/>
            <person name="Yadav S."/>
            <person name="Hopmans E.C."/>
            <person name="Dutilh B.E."/>
            <person name="Sinninghe Damste J.S."/>
        </authorList>
    </citation>
    <scope>NUCLEOTIDE SEQUENCE [LARGE SCALE GENOMIC DNA]</scope>
    <source>
        <strain evidence="12">NIOZ-UU81</strain>
    </source>
</reference>
<evidence type="ECO:0000256" key="7">
    <source>
        <dbReference type="ARBA" id="ARBA00023136"/>
    </source>
</evidence>
<dbReference type="GO" id="GO:0005886">
    <property type="term" value="C:plasma membrane"/>
    <property type="evidence" value="ECO:0007669"/>
    <property type="project" value="UniProtKB-SubCell"/>
</dbReference>
<evidence type="ECO:0000256" key="6">
    <source>
        <dbReference type="ARBA" id="ARBA00023065"/>
    </source>
</evidence>
<proteinExistence type="inferred from homology"/>
<feature type="transmembrane region" description="Helical" evidence="11">
    <location>
        <begin position="95"/>
        <end position="120"/>
    </location>
</feature>
<keyword evidence="2 11" id="KW-1003">Cell membrane</keyword>
<comment type="similarity">
    <text evidence="9 11">Belongs to the fluoride channel Fluc/FEX (TC 1.A.43) family.</text>
</comment>
<dbReference type="HAMAP" id="MF_00454">
    <property type="entry name" value="FluC"/>
    <property type="match status" value="1"/>
</dbReference>
<keyword evidence="6 11" id="KW-0406">Ion transport</keyword>
<comment type="function">
    <text evidence="11">Fluoride-specific ion channel. Important for reducing fluoride concentration in the cell, thus reducing its toxicity.</text>
</comment>
<keyword evidence="4 11" id="KW-0812">Transmembrane</keyword>
<evidence type="ECO:0000256" key="8">
    <source>
        <dbReference type="ARBA" id="ARBA00023303"/>
    </source>
</evidence>
<evidence type="ECO:0000256" key="10">
    <source>
        <dbReference type="ARBA" id="ARBA00035585"/>
    </source>
</evidence>
<evidence type="ECO:0000256" key="2">
    <source>
        <dbReference type="ARBA" id="ARBA00022475"/>
    </source>
</evidence>
<evidence type="ECO:0000256" key="3">
    <source>
        <dbReference type="ARBA" id="ARBA00022519"/>
    </source>
</evidence>
<comment type="catalytic activity">
    <reaction evidence="10">
        <text>fluoride(in) = fluoride(out)</text>
        <dbReference type="Rhea" id="RHEA:76159"/>
        <dbReference type="ChEBI" id="CHEBI:17051"/>
    </reaction>
    <physiologicalReaction direction="left-to-right" evidence="10">
        <dbReference type="Rhea" id="RHEA:76160"/>
    </physiologicalReaction>
</comment>
<keyword evidence="8 11" id="KW-0407">Ion channel</keyword>
<feature type="binding site" evidence="11">
    <location>
        <position position="74"/>
    </location>
    <ligand>
        <name>Na(+)</name>
        <dbReference type="ChEBI" id="CHEBI:29101"/>
        <note>structural</note>
    </ligand>
</feature>
<keyword evidence="5 11" id="KW-1133">Transmembrane helix</keyword>
<evidence type="ECO:0000256" key="9">
    <source>
        <dbReference type="ARBA" id="ARBA00035120"/>
    </source>
</evidence>
<keyword evidence="11" id="KW-0813">Transport</keyword>
<feature type="transmembrane region" description="Helical" evidence="11">
    <location>
        <begin position="66"/>
        <end position="83"/>
    </location>
</feature>
<dbReference type="Proteomes" id="UP000599024">
    <property type="component" value="Unassembled WGS sequence"/>
</dbReference>
<keyword evidence="11" id="KW-0915">Sodium</keyword>
<dbReference type="PANTHER" id="PTHR28259:SF1">
    <property type="entry name" value="FLUORIDE EXPORT PROTEIN 1-RELATED"/>
    <property type="match status" value="1"/>
</dbReference>
<dbReference type="GO" id="GO:0140114">
    <property type="term" value="P:cellular detoxification of fluoride"/>
    <property type="evidence" value="ECO:0007669"/>
    <property type="project" value="UniProtKB-UniRule"/>
</dbReference>
<sequence>MVNLLAIGLGGALGSIGRYAISLAAARLSPGNFPLGTFTVNLLGCLLIGLLWGLFERIHISHEFRLFLFVGFLGGFTTFSTFGRETVQLFKTGQMLPGLTYMIASNTAGLLLVGAGFWLAQRLIKG</sequence>
<evidence type="ECO:0000256" key="11">
    <source>
        <dbReference type="HAMAP-Rule" id="MF_00454"/>
    </source>
</evidence>
<feature type="transmembrane region" description="Helical" evidence="11">
    <location>
        <begin position="36"/>
        <end position="54"/>
    </location>
</feature>
<dbReference type="GO" id="GO:0062054">
    <property type="term" value="F:fluoride channel activity"/>
    <property type="evidence" value="ECO:0007669"/>
    <property type="project" value="UniProtKB-UniRule"/>
</dbReference>
<evidence type="ECO:0000256" key="5">
    <source>
        <dbReference type="ARBA" id="ARBA00022989"/>
    </source>
</evidence>